<feature type="compositionally biased region" description="Polar residues" evidence="1">
    <location>
        <begin position="282"/>
        <end position="295"/>
    </location>
</feature>
<dbReference type="GeneID" id="28896436"/>
<feature type="compositionally biased region" description="Basic and acidic residues" evidence="1">
    <location>
        <begin position="436"/>
        <end position="448"/>
    </location>
</feature>
<dbReference type="RefSeq" id="XP_018186024.1">
    <property type="nucleotide sequence ID" value="XM_018331299.1"/>
</dbReference>
<feature type="region of interest" description="Disordered" evidence="1">
    <location>
        <begin position="346"/>
        <end position="373"/>
    </location>
</feature>
<organism evidence="2 3">
    <name type="scientific">Xylona heveae (strain CBS 132557 / TC161)</name>
    <dbReference type="NCBI Taxonomy" id="1328760"/>
    <lineage>
        <taxon>Eukaryota</taxon>
        <taxon>Fungi</taxon>
        <taxon>Dikarya</taxon>
        <taxon>Ascomycota</taxon>
        <taxon>Pezizomycotina</taxon>
        <taxon>Xylonomycetes</taxon>
        <taxon>Xylonales</taxon>
        <taxon>Xylonaceae</taxon>
        <taxon>Xylona</taxon>
    </lineage>
</organism>
<sequence>MPKKEGVRDLSLKFLAKYASDNLIDRMSDDMSRQSSPEICRMAKYFFDTDTFYDDSQPIPFRDLRKKSSEFAEPQNLSWENPPDRLLILDILRKLFAQQGFNHIRSSRALERYESNIDPTKPIFTISGCRRGPRSSLYARHSSSDTTRRDRLSSVSASEMSDEDCAHRNGDDDDEYRPSCELTDFSNQSRTYSTPQNALHLITNNLPANGGSFRSQSNVNNAQGLASANNVSGHDHQAPLTQTASQEGDENSTVTVSPHSYAPDRIVILKYGKRENEHAAKSTAQYSTSPSQRSAQSRRETPPNPQKASRQAKRTGSSTIPGLEPKRLRLPEREVIDVDAIRTDRERVSRKTTEDMKNASAPLNGPRDPQPRFAATYSSQFKVPIAPMGSAAQEEDMSQEKEDQTQLETATTPPLSLEHSTRKESPYQGGQSPSHSAEHREMHSKAQTEEQGPAKQIYRAPSPTQMSDTSAGLKDRLKSPPSTPRNAENREILTGVKISDSMIQKIDTDVQIRTFTYASHSRLHFYDRWPTKASDVLLHISFEWLREHLTGEISRINILLQVIPIQHLVDHPTKETDGVFTETHRYAVSKDDESDLKWLRLEVVGCIKMNTNCTFKLLISPFR</sequence>
<dbReference type="AlphaFoldDB" id="A0A165AH88"/>
<name>A0A165AH88_XYLHT</name>
<accession>A0A165AH88</accession>
<feature type="region of interest" description="Disordered" evidence="1">
    <location>
        <begin position="225"/>
        <end position="260"/>
    </location>
</feature>
<dbReference type="InParanoid" id="A0A165AH88"/>
<feature type="compositionally biased region" description="Basic and acidic residues" evidence="1">
    <location>
        <begin position="142"/>
        <end position="152"/>
    </location>
</feature>
<feature type="region of interest" description="Disordered" evidence="1">
    <location>
        <begin position="135"/>
        <end position="178"/>
    </location>
</feature>
<feature type="compositionally biased region" description="Polar residues" evidence="1">
    <location>
        <begin position="239"/>
        <end position="258"/>
    </location>
</feature>
<dbReference type="Proteomes" id="UP000076632">
    <property type="component" value="Unassembled WGS sequence"/>
</dbReference>
<dbReference type="EMBL" id="KV407463">
    <property type="protein sequence ID" value="KZF20469.1"/>
    <property type="molecule type" value="Genomic_DNA"/>
</dbReference>
<feature type="compositionally biased region" description="Polar residues" evidence="1">
    <location>
        <begin position="306"/>
        <end position="320"/>
    </location>
</feature>
<reference evidence="2 3" key="1">
    <citation type="journal article" date="2016" name="Fungal Biol.">
        <title>The genome of Xylona heveae provides a window into fungal endophytism.</title>
        <authorList>
            <person name="Gazis R."/>
            <person name="Kuo A."/>
            <person name="Riley R."/>
            <person name="LaButti K."/>
            <person name="Lipzen A."/>
            <person name="Lin J."/>
            <person name="Amirebrahimi M."/>
            <person name="Hesse C.N."/>
            <person name="Spatafora J.W."/>
            <person name="Henrissat B."/>
            <person name="Hainaut M."/>
            <person name="Grigoriev I.V."/>
            <person name="Hibbett D.S."/>
        </authorList>
    </citation>
    <scope>NUCLEOTIDE SEQUENCE [LARGE SCALE GENOMIC DNA]</scope>
    <source>
        <strain evidence="2 3">TC161</strain>
    </source>
</reference>
<feature type="region of interest" description="Disordered" evidence="1">
    <location>
        <begin position="276"/>
        <end position="331"/>
    </location>
</feature>
<feature type="compositionally biased region" description="Basic and acidic residues" evidence="1">
    <location>
        <begin position="346"/>
        <end position="357"/>
    </location>
</feature>
<evidence type="ECO:0000313" key="3">
    <source>
        <dbReference type="Proteomes" id="UP000076632"/>
    </source>
</evidence>
<keyword evidence="3" id="KW-1185">Reference proteome</keyword>
<feature type="region of interest" description="Disordered" evidence="1">
    <location>
        <begin position="389"/>
        <end position="493"/>
    </location>
</feature>
<gene>
    <name evidence="2" type="ORF">L228DRAFT_240988</name>
</gene>
<evidence type="ECO:0000313" key="2">
    <source>
        <dbReference type="EMBL" id="KZF20469.1"/>
    </source>
</evidence>
<evidence type="ECO:0000256" key="1">
    <source>
        <dbReference type="SAM" id="MobiDB-lite"/>
    </source>
</evidence>
<protein>
    <submittedName>
        <fullName evidence="2">Uncharacterized protein</fullName>
    </submittedName>
</protein>
<proteinExistence type="predicted"/>